<comment type="caution">
    <text evidence="1">The sequence shown here is derived from an EMBL/GenBank/DDBJ whole genome shotgun (WGS) entry which is preliminary data.</text>
</comment>
<reference evidence="1 2" key="1">
    <citation type="journal article" date="2016" name="Nat. Commun.">
        <title>Thousands of microbial genomes shed light on interconnected biogeochemical processes in an aquifer system.</title>
        <authorList>
            <person name="Anantharaman K."/>
            <person name="Brown C.T."/>
            <person name="Hug L.A."/>
            <person name="Sharon I."/>
            <person name="Castelle C.J."/>
            <person name="Probst A.J."/>
            <person name="Thomas B.C."/>
            <person name="Singh A."/>
            <person name="Wilkins M.J."/>
            <person name="Karaoz U."/>
            <person name="Brodie E.L."/>
            <person name="Williams K.H."/>
            <person name="Hubbard S.S."/>
            <person name="Banfield J.F."/>
        </authorList>
    </citation>
    <scope>NUCLEOTIDE SEQUENCE [LARGE SCALE GENOMIC DNA]</scope>
</reference>
<evidence type="ECO:0000313" key="2">
    <source>
        <dbReference type="Proteomes" id="UP000179014"/>
    </source>
</evidence>
<dbReference type="EMBL" id="MFKN01000012">
    <property type="protein sequence ID" value="OGG41115.1"/>
    <property type="molecule type" value="Genomic_DNA"/>
</dbReference>
<dbReference type="AlphaFoldDB" id="A0A1F6BVY5"/>
<dbReference type="Proteomes" id="UP000179014">
    <property type="component" value="Unassembled WGS sequence"/>
</dbReference>
<protein>
    <submittedName>
        <fullName evidence="1">Uncharacterized protein</fullName>
    </submittedName>
</protein>
<gene>
    <name evidence="1" type="ORF">A2118_03420</name>
</gene>
<accession>A0A1F6BVY5</accession>
<name>A0A1F6BVY5_9BACT</name>
<evidence type="ECO:0000313" key="1">
    <source>
        <dbReference type="EMBL" id="OGG41115.1"/>
    </source>
</evidence>
<sequence length="110" mass="12465">MKPFLDLTCEQVFPQVSRAAISFLFRTAIVPITATRFPGCPLRGEHTSAFSATKKIGEWEIVLLLPSALMLPARKNFLNGFKLTRRKNWRKASGKIFVVMLGKTEVRTIR</sequence>
<proteinExistence type="predicted"/>
<organism evidence="1 2">
    <name type="scientific">Candidatus Kaiserbacteria bacterium GWA2_50_9</name>
    <dbReference type="NCBI Taxonomy" id="1798474"/>
    <lineage>
        <taxon>Bacteria</taxon>
        <taxon>Candidatus Kaiseribacteriota</taxon>
    </lineage>
</organism>